<dbReference type="PANTHER" id="PTHR35784">
    <property type="entry name" value="MEDIATOR OF RNA POLYMERASE II TRANSCRIPTION SUBUNIT 5"/>
    <property type="match status" value="1"/>
</dbReference>
<evidence type="ECO:0000256" key="9">
    <source>
        <dbReference type="RuleBase" id="RU364142"/>
    </source>
</evidence>
<dbReference type="PANTHER" id="PTHR35784:SF1">
    <property type="entry name" value="MEDIATOR OF RNA POLYMERASE II TRANSCRIPTION SUBUNIT 5"/>
    <property type="match status" value="1"/>
</dbReference>
<evidence type="ECO:0000256" key="1">
    <source>
        <dbReference type="ARBA" id="ARBA00004123"/>
    </source>
</evidence>
<keyword evidence="6 9" id="KW-0804">Transcription</keyword>
<evidence type="ECO:0000256" key="5">
    <source>
        <dbReference type="ARBA" id="ARBA00023159"/>
    </source>
</evidence>
<dbReference type="Proteomes" id="UP000887226">
    <property type="component" value="Unassembled WGS sequence"/>
</dbReference>
<dbReference type="GO" id="GO:0006357">
    <property type="term" value="P:regulation of transcription by RNA polymerase II"/>
    <property type="evidence" value="ECO:0007669"/>
    <property type="project" value="InterPro"/>
</dbReference>
<protein>
    <recommendedName>
        <fullName evidence="3 9">Mediator of RNA polymerase II transcription subunit 5</fullName>
    </recommendedName>
    <alternativeName>
        <fullName evidence="8 9">Mediator complex subunit 5</fullName>
    </alternativeName>
</protein>
<keyword evidence="4 9" id="KW-0805">Transcription regulation</keyword>
<evidence type="ECO:0000256" key="2">
    <source>
        <dbReference type="ARBA" id="ARBA00008782"/>
    </source>
</evidence>
<evidence type="ECO:0000256" key="3">
    <source>
        <dbReference type="ARBA" id="ARBA00020628"/>
    </source>
</evidence>
<dbReference type="GO" id="GO:0016592">
    <property type="term" value="C:mediator complex"/>
    <property type="evidence" value="ECO:0007669"/>
    <property type="project" value="InterPro"/>
</dbReference>
<evidence type="ECO:0000256" key="4">
    <source>
        <dbReference type="ARBA" id="ARBA00023015"/>
    </source>
</evidence>
<proteinExistence type="inferred from homology"/>
<sequence>MPSAPSWTTFVGTSLARRLESDTFSKLVQIQHRKQHLSPSQLCDIFLRPTELNDFSLNVRVRLWLPVLQKLSLINVPAVLRAMKRYSTFGTQADELAGKDGSSGAELGTTSGSNPKRWKDSYYSDEVLFYSMGKYITSGRTPETTQLAVELLIVCIQWMELVYKSGHGVDTLLAPSSKHTVVTNAITALGTLVVGVTESPGIQKILTRGIPPRGTGNRFSRALANFVPLLQRMPAIAERLETFRTKTLIRIEPTDKSTIAASKAIDDILGQDPELGPDSVHVTDLPVMRSRPGLYIYLNALLVGRPLIDDGEIIGYLHNRYQGDMQAMTVDLILAAFDVLADVSARKESNEKEQSKFIARSFLFNKVPLLILNLSNSFFSPLTPEFCIREALAAVDTNIFPTFSSLGVESNYDNMFSDSVRQDFCFACCLHGLLEESSIPALLGDIPMASLPSVRHTKESVLEQCLTDPSKPEAFIDELDNMDGNVGAISQALAALIGKLCRNKDTPSLKSICTKLARNGTHLDAMLIFEKSYTILQPVCEVLDNWHYEEDQGEYQPVYEEFGSVLLLVLAFAHRYDLTTTDLGISSASSFTSKLLTHGPLSKPADSLSELENTQLSGWIRGLFDNERNGLDDELMSTCPPRDFYLLVPTLFHNIVLASLHNSLPEENLKGGLEYLVEPFLLPALVHGITWLSSHLWEARGDANAVLQILTMLISNPPSSSSSTDAGHMFNSVLNIAARNLEHSLRWLQRAEPKRQDIEPLLRALRSNLGFERRGASDHIELESWTKSDSGQGHLVSNFRATIGNLVQWATNPAMNVGPTIYTHRQTLVAIRLLTAKLVLKLIIDEMKRYIELGKGSAVLDVATAMICAPGSASWGELRQPMGEVNIMGVAPLPLQHRTNLREALKIEADVAAKASKEDPFYARLVIRLYRSVEAQMLNLPPPLDILTSDLTGLGTGMGGLPDIGDLSAVSGDMGQGSAMDVLGANNDLMNGLLGGGDLGDPIGGSMDVSDLFGDGMDF</sequence>
<evidence type="ECO:0000256" key="8">
    <source>
        <dbReference type="ARBA" id="ARBA00031256"/>
    </source>
</evidence>
<keyword evidence="7 9" id="KW-0539">Nucleus</keyword>
<dbReference type="EMBL" id="MU254416">
    <property type="protein sequence ID" value="KAG9240533.1"/>
    <property type="molecule type" value="Genomic_DNA"/>
</dbReference>
<comment type="similarity">
    <text evidence="2 9">Belongs to the Mediator complex subunit 5 family.</text>
</comment>
<keyword evidence="11" id="KW-1185">Reference proteome</keyword>
<reference evidence="10" key="1">
    <citation type="journal article" date="2021" name="IMA Fungus">
        <title>Genomic characterization of three marine fungi, including Emericellopsis atlantica sp. nov. with signatures of a generalist lifestyle and marine biomass degradation.</title>
        <authorList>
            <person name="Hagestad O.C."/>
            <person name="Hou L."/>
            <person name="Andersen J.H."/>
            <person name="Hansen E.H."/>
            <person name="Altermark B."/>
            <person name="Li C."/>
            <person name="Kuhnert E."/>
            <person name="Cox R.J."/>
            <person name="Crous P.W."/>
            <person name="Spatafora J.W."/>
            <person name="Lail K."/>
            <person name="Amirebrahimi M."/>
            <person name="Lipzen A."/>
            <person name="Pangilinan J."/>
            <person name="Andreopoulos W."/>
            <person name="Hayes R.D."/>
            <person name="Ng V."/>
            <person name="Grigoriev I.V."/>
            <person name="Jackson S.A."/>
            <person name="Sutton T.D.S."/>
            <person name="Dobson A.D.W."/>
            <person name="Rama T."/>
        </authorList>
    </citation>
    <scope>NUCLEOTIDE SEQUENCE</scope>
    <source>
        <strain evidence="10">TRa3180A</strain>
    </source>
</reference>
<evidence type="ECO:0000256" key="6">
    <source>
        <dbReference type="ARBA" id="ARBA00023163"/>
    </source>
</evidence>
<comment type="function">
    <text evidence="9">Component of the Mediator complex, a coactivator involved in the regulated transcription of nearly all RNA polymerase II-dependent genes. Mediator functions as a bridge to convey information from gene-specific regulatory proteins to the basal RNA polymerase II transcription machinery. Mediator is recruited to promoters by direct interactions with regulatory proteins and serves as a scaffold for the assembly of a functional preinitiation complex with RNA polymerase II and the general transcription factors.</text>
</comment>
<comment type="subunit">
    <text evidence="9">Component of the Mediator complex.</text>
</comment>
<dbReference type="InterPro" id="IPR014801">
    <property type="entry name" value="Mediator_Med5_fun"/>
</dbReference>
<organism evidence="10 11">
    <name type="scientific">Calycina marina</name>
    <dbReference type="NCBI Taxonomy" id="1763456"/>
    <lineage>
        <taxon>Eukaryota</taxon>
        <taxon>Fungi</taxon>
        <taxon>Dikarya</taxon>
        <taxon>Ascomycota</taxon>
        <taxon>Pezizomycotina</taxon>
        <taxon>Leotiomycetes</taxon>
        <taxon>Helotiales</taxon>
        <taxon>Pezizellaceae</taxon>
        <taxon>Calycina</taxon>
    </lineage>
</organism>
<dbReference type="AlphaFoldDB" id="A0A9P7YV30"/>
<gene>
    <name evidence="9" type="primary">MED5</name>
    <name evidence="10" type="ORF">BJ878DRAFT_525631</name>
</gene>
<dbReference type="OrthoDB" id="5322661at2759"/>
<accession>A0A9P7YV30</accession>
<dbReference type="GO" id="GO:0003712">
    <property type="term" value="F:transcription coregulator activity"/>
    <property type="evidence" value="ECO:0007669"/>
    <property type="project" value="InterPro"/>
</dbReference>
<comment type="caution">
    <text evidence="10">The sequence shown here is derived from an EMBL/GenBank/DDBJ whole genome shotgun (WGS) entry which is preliminary data.</text>
</comment>
<evidence type="ECO:0000313" key="11">
    <source>
        <dbReference type="Proteomes" id="UP000887226"/>
    </source>
</evidence>
<keyword evidence="5 9" id="KW-0010">Activator</keyword>
<name>A0A9P7YV30_9HELO</name>
<evidence type="ECO:0000313" key="10">
    <source>
        <dbReference type="EMBL" id="KAG9240533.1"/>
    </source>
</evidence>
<evidence type="ECO:0000256" key="7">
    <source>
        <dbReference type="ARBA" id="ARBA00023242"/>
    </source>
</evidence>
<comment type="subcellular location">
    <subcellularLocation>
        <location evidence="1 9">Nucleus</location>
    </subcellularLocation>
</comment>
<dbReference type="Pfam" id="PF08689">
    <property type="entry name" value="Med5"/>
    <property type="match status" value="1"/>
</dbReference>